<feature type="compositionally biased region" description="Gly residues" evidence="4">
    <location>
        <begin position="91"/>
        <end position="113"/>
    </location>
</feature>
<dbReference type="EMBL" id="QURL01000005">
    <property type="protein sequence ID" value="RFC62859.1"/>
    <property type="molecule type" value="Genomic_DNA"/>
</dbReference>
<evidence type="ECO:0000256" key="2">
    <source>
        <dbReference type="ARBA" id="ARBA00009477"/>
    </source>
</evidence>
<feature type="domain" description="Multidrug resistance protein MdtA-like alpha-helical hairpin" evidence="5">
    <location>
        <begin position="185"/>
        <end position="254"/>
    </location>
</feature>
<dbReference type="AlphaFoldDB" id="A0A371X0V7"/>
<evidence type="ECO:0000259" key="5">
    <source>
        <dbReference type="Pfam" id="PF25876"/>
    </source>
</evidence>
<evidence type="ECO:0000256" key="3">
    <source>
        <dbReference type="SAM" id="Coils"/>
    </source>
</evidence>
<dbReference type="InterPro" id="IPR058626">
    <property type="entry name" value="MdtA-like_b-barrel"/>
</dbReference>
<reference evidence="9 10" key="1">
    <citation type="submission" date="2018-08" db="EMBL/GenBank/DDBJ databases">
        <title>Fulvimarina sp. 85, whole genome shotgun sequence.</title>
        <authorList>
            <person name="Tuo L."/>
        </authorList>
    </citation>
    <scope>NUCLEOTIDE SEQUENCE [LARGE SCALE GENOMIC DNA]</scope>
    <source>
        <strain evidence="9 10">85</strain>
    </source>
</reference>
<dbReference type="InterPro" id="IPR006143">
    <property type="entry name" value="RND_pump_MFP"/>
</dbReference>
<feature type="region of interest" description="Disordered" evidence="4">
    <location>
        <begin position="77"/>
        <end position="118"/>
    </location>
</feature>
<keyword evidence="10" id="KW-1185">Reference proteome</keyword>
<feature type="coiled-coil region" evidence="3">
    <location>
        <begin position="178"/>
        <end position="250"/>
    </location>
</feature>
<dbReference type="InterPro" id="IPR058625">
    <property type="entry name" value="MdtA-like_BSH"/>
</dbReference>
<dbReference type="Gene3D" id="2.40.420.20">
    <property type="match status" value="1"/>
</dbReference>
<evidence type="ECO:0000313" key="9">
    <source>
        <dbReference type="EMBL" id="RFC62859.1"/>
    </source>
</evidence>
<comment type="subcellular location">
    <subcellularLocation>
        <location evidence="1">Cell envelope</location>
    </subcellularLocation>
</comment>
<protein>
    <submittedName>
        <fullName evidence="9">Efflux RND transporter periplasmic adaptor subunit</fullName>
    </submittedName>
</protein>
<dbReference type="Pfam" id="PF25917">
    <property type="entry name" value="BSH_RND"/>
    <property type="match status" value="1"/>
</dbReference>
<comment type="similarity">
    <text evidence="2">Belongs to the membrane fusion protein (MFP) (TC 8.A.1) family.</text>
</comment>
<accession>A0A371X0V7</accession>
<dbReference type="NCBIfam" id="TIGR01730">
    <property type="entry name" value="RND_mfp"/>
    <property type="match status" value="1"/>
</dbReference>
<dbReference type="GO" id="GO:0046677">
    <property type="term" value="P:response to antibiotic"/>
    <property type="evidence" value="ECO:0007669"/>
    <property type="project" value="TreeGrafter"/>
</dbReference>
<dbReference type="Pfam" id="PF25876">
    <property type="entry name" value="HH_MFP_RND"/>
    <property type="match status" value="1"/>
</dbReference>
<name>A0A371X0V7_9HYPH</name>
<dbReference type="Gene3D" id="1.10.287.470">
    <property type="entry name" value="Helix hairpin bin"/>
    <property type="match status" value="1"/>
</dbReference>
<evidence type="ECO:0000259" key="7">
    <source>
        <dbReference type="Pfam" id="PF25944"/>
    </source>
</evidence>
<evidence type="ECO:0000259" key="8">
    <source>
        <dbReference type="Pfam" id="PF25967"/>
    </source>
</evidence>
<evidence type="ECO:0000259" key="6">
    <source>
        <dbReference type="Pfam" id="PF25917"/>
    </source>
</evidence>
<comment type="caution">
    <text evidence="9">The sequence shown here is derived from an EMBL/GenBank/DDBJ whole genome shotgun (WGS) entry which is preliminary data.</text>
</comment>
<dbReference type="GO" id="GO:0005886">
    <property type="term" value="C:plasma membrane"/>
    <property type="evidence" value="ECO:0007669"/>
    <property type="project" value="TreeGrafter"/>
</dbReference>
<dbReference type="PANTHER" id="PTHR30158">
    <property type="entry name" value="ACRA/E-RELATED COMPONENT OF DRUG EFFLUX TRANSPORTER"/>
    <property type="match status" value="1"/>
</dbReference>
<evidence type="ECO:0000256" key="1">
    <source>
        <dbReference type="ARBA" id="ARBA00004196"/>
    </source>
</evidence>
<dbReference type="InterPro" id="IPR058627">
    <property type="entry name" value="MdtA-like_C"/>
</dbReference>
<keyword evidence="3" id="KW-0175">Coiled coil</keyword>
<dbReference type="SUPFAM" id="SSF111369">
    <property type="entry name" value="HlyD-like secretion proteins"/>
    <property type="match status" value="1"/>
</dbReference>
<proteinExistence type="inferred from homology"/>
<feature type="domain" description="Multidrug resistance protein MdtA-like C-terminal permuted SH3" evidence="8">
    <location>
        <begin position="389"/>
        <end position="447"/>
    </location>
</feature>
<dbReference type="Pfam" id="PF25967">
    <property type="entry name" value="RND-MFP_C"/>
    <property type="match status" value="1"/>
</dbReference>
<dbReference type="Gene3D" id="2.40.30.170">
    <property type="match status" value="1"/>
</dbReference>
<feature type="compositionally biased region" description="Low complexity" evidence="4">
    <location>
        <begin position="485"/>
        <end position="526"/>
    </location>
</feature>
<feature type="region of interest" description="Disordered" evidence="4">
    <location>
        <begin position="453"/>
        <end position="526"/>
    </location>
</feature>
<dbReference type="PANTHER" id="PTHR30158:SF24">
    <property type="entry name" value="HLYD FAMILY SECRETION PROTEIN"/>
    <property type="match status" value="1"/>
</dbReference>
<feature type="domain" description="Multidrug resistance protein MdtA-like barrel-sandwich hybrid" evidence="6">
    <location>
        <begin position="145"/>
        <end position="281"/>
    </location>
</feature>
<evidence type="ECO:0000313" key="10">
    <source>
        <dbReference type="Proteomes" id="UP000264310"/>
    </source>
</evidence>
<dbReference type="Gene3D" id="2.40.50.100">
    <property type="match status" value="1"/>
</dbReference>
<dbReference type="OrthoDB" id="9816569at2"/>
<dbReference type="GO" id="GO:0015562">
    <property type="term" value="F:efflux transmembrane transporter activity"/>
    <property type="evidence" value="ECO:0007669"/>
    <property type="project" value="InterPro"/>
</dbReference>
<dbReference type="GO" id="GO:0030313">
    <property type="term" value="C:cell envelope"/>
    <property type="evidence" value="ECO:0007669"/>
    <property type="project" value="UniProtKB-SubCell"/>
</dbReference>
<organism evidence="9 10">
    <name type="scientific">Fulvimarina endophytica</name>
    <dbReference type="NCBI Taxonomy" id="2293836"/>
    <lineage>
        <taxon>Bacteria</taxon>
        <taxon>Pseudomonadati</taxon>
        <taxon>Pseudomonadota</taxon>
        <taxon>Alphaproteobacteria</taxon>
        <taxon>Hyphomicrobiales</taxon>
        <taxon>Aurantimonadaceae</taxon>
        <taxon>Fulvimarina</taxon>
    </lineage>
</organism>
<evidence type="ECO:0000256" key="4">
    <source>
        <dbReference type="SAM" id="MobiDB-lite"/>
    </source>
</evidence>
<dbReference type="Pfam" id="PF25944">
    <property type="entry name" value="Beta-barrel_RND"/>
    <property type="match status" value="1"/>
</dbReference>
<gene>
    <name evidence="9" type="ORF">DYI37_12930</name>
</gene>
<feature type="compositionally biased region" description="Low complexity" evidence="4">
    <location>
        <begin position="78"/>
        <end position="90"/>
    </location>
</feature>
<dbReference type="InterPro" id="IPR058624">
    <property type="entry name" value="MdtA-like_HH"/>
</dbReference>
<sequence length="526" mass="54508">MIGTDAGEQGCAIGVSNLGRTLIFATSLFLACHATASAQEGPSQASTESEDQGAVLELPLIGDIQLPSWLSFLGTSDASSNEGGNADASSGGSGGGGQAQGEGQGQGAGGGEGSSQPPAVVVTRAELQSVGEELEFIGTIEAIENVTLQARVNGFIEEVFFQGGDTVSVGERLFKIEDDQYQASLNAAQAQLAGAQAQFAEAERSLARAQELIDSGTIPQAQLDNARATYESAQATKLQAEAQVRQAQLNLDYTSITAPIDGVISAPMITRGNYVSAASGTLAEIVQLDPIWGNFPIGENRLAEWRRIGQGDRDAAERQSADDFRLGLILPNDETYQQDGSFAFVGNTVDPSTGTIEVRVRFGNEDGRLLPNENVRLRASEKEPPMLPVVPMAAIQLNREGRTLFVLNETDDTVSRRVVETGKQMRGNVAIQSGIEAGELVVVQGVQNLQDGAKVNPNFEEGSEGPGGPIRDGEDGGEPAGQTPEAGQSGESGAQGAADAGEGTEGDQAANADSGSQASSNGGNAQ</sequence>
<feature type="domain" description="Multidrug resistance protein MdtA-like beta-barrel" evidence="7">
    <location>
        <begin position="323"/>
        <end position="379"/>
    </location>
</feature>
<dbReference type="Proteomes" id="UP000264310">
    <property type="component" value="Unassembled WGS sequence"/>
</dbReference>
<dbReference type="RefSeq" id="WP_116683674.1">
    <property type="nucleotide sequence ID" value="NZ_QURL01000005.1"/>
</dbReference>